<dbReference type="EnsemblMetazoa" id="G35473.13">
    <property type="protein sequence ID" value="G35473.13:cds"/>
    <property type="gene ID" value="G35473"/>
</dbReference>
<dbReference type="EnsemblMetazoa" id="G35473.3">
    <property type="protein sequence ID" value="G35473.3:cds"/>
    <property type="gene ID" value="G35473"/>
</dbReference>
<dbReference type="EnsemblMetazoa" id="G35473.12">
    <property type="protein sequence ID" value="G35473.12:cds"/>
    <property type="gene ID" value="G35473"/>
</dbReference>
<dbReference type="EnsemblMetazoa" id="G35473.4">
    <property type="protein sequence ID" value="G35473.4:cds"/>
    <property type="gene ID" value="G35473"/>
</dbReference>
<dbReference type="EnsemblMetazoa" id="G35473.5">
    <property type="protein sequence ID" value="G35473.5:cds"/>
    <property type="gene ID" value="G35473"/>
</dbReference>
<feature type="chain" id="PRO_5042431954" evidence="1">
    <location>
        <begin position="28"/>
        <end position="66"/>
    </location>
</feature>
<organism evidence="2 3">
    <name type="scientific">Magallana gigas</name>
    <name type="common">Pacific oyster</name>
    <name type="synonym">Crassostrea gigas</name>
    <dbReference type="NCBI Taxonomy" id="29159"/>
    <lineage>
        <taxon>Eukaryota</taxon>
        <taxon>Metazoa</taxon>
        <taxon>Spiralia</taxon>
        <taxon>Lophotrochozoa</taxon>
        <taxon>Mollusca</taxon>
        <taxon>Bivalvia</taxon>
        <taxon>Autobranchia</taxon>
        <taxon>Pteriomorphia</taxon>
        <taxon>Ostreida</taxon>
        <taxon>Ostreoidea</taxon>
        <taxon>Ostreidae</taxon>
        <taxon>Magallana</taxon>
    </lineage>
</organism>
<evidence type="ECO:0000313" key="3">
    <source>
        <dbReference type="Proteomes" id="UP000005408"/>
    </source>
</evidence>
<keyword evidence="1" id="KW-0732">Signal</keyword>
<accession>A0A8W8MV61</accession>
<dbReference type="EnsemblMetazoa" id="G35473.8">
    <property type="protein sequence ID" value="G35473.8:cds"/>
    <property type="gene ID" value="G35473"/>
</dbReference>
<name>A0A8W8MV61_MAGGI</name>
<protein>
    <submittedName>
        <fullName evidence="2">Uncharacterized protein</fullName>
    </submittedName>
</protein>
<dbReference type="AlphaFoldDB" id="A0A8W8MV61"/>
<dbReference type="EnsemblMetazoa" id="G35473.2">
    <property type="protein sequence ID" value="G35473.2:cds"/>
    <property type="gene ID" value="G35473"/>
</dbReference>
<evidence type="ECO:0000313" key="2">
    <source>
        <dbReference type="EnsemblMetazoa" id="G35473.5:cds"/>
    </source>
</evidence>
<dbReference type="Proteomes" id="UP000005408">
    <property type="component" value="Unassembled WGS sequence"/>
</dbReference>
<dbReference type="EnsemblMetazoa" id="G35473.9">
    <property type="protein sequence ID" value="G35473.9:cds"/>
    <property type="gene ID" value="G35473"/>
</dbReference>
<feature type="signal peptide" evidence="1">
    <location>
        <begin position="1"/>
        <end position="27"/>
    </location>
</feature>
<keyword evidence="3" id="KW-1185">Reference proteome</keyword>
<dbReference type="EnsemblMetazoa" id="G35473.11">
    <property type="protein sequence ID" value="G35473.11:cds"/>
    <property type="gene ID" value="G35473"/>
</dbReference>
<proteinExistence type="predicted"/>
<reference evidence="2" key="1">
    <citation type="submission" date="2022-08" db="UniProtKB">
        <authorList>
            <consortium name="EnsemblMetazoa"/>
        </authorList>
    </citation>
    <scope>IDENTIFICATION</scope>
    <source>
        <strain evidence="2">05x7-T-G4-1.051#20</strain>
    </source>
</reference>
<dbReference type="EnsemblMetazoa" id="G35473.1">
    <property type="protein sequence ID" value="G35473.1:cds"/>
    <property type="gene ID" value="G35473"/>
</dbReference>
<evidence type="ECO:0000256" key="1">
    <source>
        <dbReference type="SAM" id="SignalP"/>
    </source>
</evidence>
<dbReference type="EnsemblMetazoa" id="G35473.16">
    <property type="protein sequence ID" value="G35473.16:cds"/>
    <property type="gene ID" value="G35473"/>
</dbReference>
<dbReference type="EnsemblMetazoa" id="G35473.14">
    <property type="protein sequence ID" value="G35473.14:cds"/>
    <property type="gene ID" value="G35473"/>
</dbReference>
<dbReference type="EnsemblMetazoa" id="G35473.10">
    <property type="protein sequence ID" value="G35473.10:cds"/>
    <property type="gene ID" value="G35473"/>
</dbReference>
<sequence>MKPQSLVVLVFLIGMLLTLQQVEEVLGDEAVQSKDDPRAKINISWKRGNGIFGVDGTIRRTRRPRP</sequence>
<dbReference type="EnsemblMetazoa" id="G35473.7">
    <property type="protein sequence ID" value="G35473.7:cds"/>
    <property type="gene ID" value="G35473"/>
</dbReference>